<dbReference type="OrthoDB" id="292964at2759"/>
<evidence type="ECO:0008006" key="4">
    <source>
        <dbReference type="Google" id="ProtNLM"/>
    </source>
</evidence>
<protein>
    <recommendedName>
        <fullName evidence="4">USP domain-containing protein</fullName>
    </recommendedName>
</protein>
<name>A0A5J4TQH9_9EUKA</name>
<feature type="compositionally biased region" description="Basic and acidic residues" evidence="1">
    <location>
        <begin position="35"/>
        <end position="47"/>
    </location>
</feature>
<sequence>MVKDKIIEQKDGKDEITDQVIDEKKNQSVEIDGQTESKDDHKGETKSESNSGEIQSDIKKTESKDDHKEETKSESNSGEIQSIIKKTESKDDHEGETKSESNSGEIQSIIKKTESKDDHEGTIETDIDDVKTESNENKEDKNEKEKDDNQSTISAPSTMSREAFNEVWKEYLRLRGSLVSELIMGLSATGIYCRGCNKQHHTYQTFTILSLNLPVSEDNNFLSSHWRRPKCTVLNMLKNFNEVANIADLNCEFCHKTTKGYHFQFLAHWPKVLIIQINRFAGGFGFGVSKDSTSVEIPIIIKSKDIISCFEESPFLLESADHLIPP</sequence>
<feature type="compositionally biased region" description="Basic and acidic residues" evidence="1">
    <location>
        <begin position="1"/>
        <end position="27"/>
    </location>
</feature>
<dbReference type="AlphaFoldDB" id="A0A5J4TQH9"/>
<dbReference type="Proteomes" id="UP000324800">
    <property type="component" value="Unassembled WGS sequence"/>
</dbReference>
<dbReference type="PANTHER" id="PTHR21646:SF23">
    <property type="entry name" value="UBIQUITIN CARBOXYL-TERMINAL HYDROLASE USP2"/>
    <property type="match status" value="1"/>
</dbReference>
<dbReference type="EMBL" id="SNRW01027323">
    <property type="protein sequence ID" value="KAA6360162.1"/>
    <property type="molecule type" value="Genomic_DNA"/>
</dbReference>
<dbReference type="InterPro" id="IPR038765">
    <property type="entry name" value="Papain-like_cys_pep_sf"/>
</dbReference>
<proteinExistence type="predicted"/>
<accession>A0A5J4TQH9</accession>
<comment type="caution">
    <text evidence="2">The sequence shown here is derived from an EMBL/GenBank/DDBJ whole genome shotgun (WGS) entry which is preliminary data.</text>
</comment>
<feature type="compositionally biased region" description="Basic and acidic residues" evidence="1">
    <location>
        <begin position="111"/>
        <end position="149"/>
    </location>
</feature>
<reference evidence="2 3" key="1">
    <citation type="submission" date="2019-03" db="EMBL/GenBank/DDBJ databases">
        <title>Single cell metagenomics reveals metabolic interactions within the superorganism composed of flagellate Streblomastix strix and complex community of Bacteroidetes bacteria on its surface.</title>
        <authorList>
            <person name="Treitli S.C."/>
            <person name="Kolisko M."/>
            <person name="Husnik F."/>
            <person name="Keeling P."/>
            <person name="Hampl V."/>
        </authorList>
    </citation>
    <scope>NUCLEOTIDE SEQUENCE [LARGE SCALE GENOMIC DNA]</scope>
    <source>
        <strain evidence="2">ST1C</strain>
    </source>
</reference>
<feature type="compositionally biased region" description="Basic and acidic residues" evidence="1">
    <location>
        <begin position="56"/>
        <end position="73"/>
    </location>
</feature>
<gene>
    <name evidence="2" type="ORF">EZS28_044311</name>
</gene>
<dbReference type="InterPro" id="IPR050185">
    <property type="entry name" value="Ub_carboxyl-term_hydrolase"/>
</dbReference>
<organism evidence="2 3">
    <name type="scientific">Streblomastix strix</name>
    <dbReference type="NCBI Taxonomy" id="222440"/>
    <lineage>
        <taxon>Eukaryota</taxon>
        <taxon>Metamonada</taxon>
        <taxon>Preaxostyla</taxon>
        <taxon>Oxymonadida</taxon>
        <taxon>Streblomastigidae</taxon>
        <taxon>Streblomastix</taxon>
    </lineage>
</organism>
<evidence type="ECO:0000256" key="1">
    <source>
        <dbReference type="SAM" id="MobiDB-lite"/>
    </source>
</evidence>
<dbReference type="CDD" id="cd02257">
    <property type="entry name" value="Peptidase_C19"/>
    <property type="match status" value="1"/>
</dbReference>
<dbReference type="SUPFAM" id="SSF54001">
    <property type="entry name" value="Cysteine proteinases"/>
    <property type="match status" value="1"/>
</dbReference>
<evidence type="ECO:0000313" key="3">
    <source>
        <dbReference type="Proteomes" id="UP000324800"/>
    </source>
</evidence>
<feature type="non-terminal residue" evidence="2">
    <location>
        <position position="326"/>
    </location>
</feature>
<feature type="region of interest" description="Disordered" evidence="1">
    <location>
        <begin position="1"/>
        <end position="159"/>
    </location>
</feature>
<feature type="compositionally biased region" description="Polar residues" evidence="1">
    <location>
        <begin position="150"/>
        <end position="159"/>
    </location>
</feature>
<dbReference type="PANTHER" id="PTHR21646">
    <property type="entry name" value="UBIQUITIN CARBOXYL-TERMINAL HYDROLASE"/>
    <property type="match status" value="1"/>
</dbReference>
<feature type="compositionally biased region" description="Basic and acidic residues" evidence="1">
    <location>
        <begin position="85"/>
        <end position="99"/>
    </location>
</feature>
<dbReference type="Gene3D" id="3.90.70.10">
    <property type="entry name" value="Cysteine proteinases"/>
    <property type="match status" value="1"/>
</dbReference>
<evidence type="ECO:0000313" key="2">
    <source>
        <dbReference type="EMBL" id="KAA6360162.1"/>
    </source>
</evidence>